<gene>
    <name evidence="7" type="ORF">BE0216_01250</name>
    <name evidence="6" type="ORF">BEUL_0664</name>
</gene>
<dbReference type="Pfam" id="PF00126">
    <property type="entry name" value="HTH_1"/>
    <property type="match status" value="1"/>
</dbReference>
<protein>
    <submittedName>
        <fullName evidence="6">LysR family transcriptional regulator</fullName>
    </submittedName>
</protein>
<dbReference type="CDD" id="cd05466">
    <property type="entry name" value="PBP2_LTTR_substrate"/>
    <property type="match status" value="1"/>
</dbReference>
<comment type="similarity">
    <text evidence="1">Belongs to the LysR transcriptional regulatory family.</text>
</comment>
<dbReference type="GO" id="GO:0005829">
    <property type="term" value="C:cytosol"/>
    <property type="evidence" value="ECO:0007669"/>
    <property type="project" value="TreeGrafter"/>
</dbReference>
<dbReference type="Gene3D" id="3.40.190.290">
    <property type="match status" value="1"/>
</dbReference>
<dbReference type="InterPro" id="IPR036390">
    <property type="entry name" value="WH_DNA-bd_sf"/>
</dbReference>
<feature type="domain" description="HTH lysR-type" evidence="5">
    <location>
        <begin position="1"/>
        <end position="60"/>
    </location>
</feature>
<evidence type="ECO:0000256" key="1">
    <source>
        <dbReference type="ARBA" id="ARBA00009437"/>
    </source>
</evidence>
<dbReference type="InterPro" id="IPR005119">
    <property type="entry name" value="LysR_subst-bd"/>
</dbReference>
<dbReference type="Gene3D" id="1.10.10.10">
    <property type="entry name" value="Winged helix-like DNA-binding domain superfamily/Winged helix DNA-binding domain"/>
    <property type="match status" value="1"/>
</dbReference>
<evidence type="ECO:0000313" key="7">
    <source>
        <dbReference type="EMBL" id="QOL31236.1"/>
    </source>
</evidence>
<proteinExistence type="inferred from homology"/>
<name>A0A261GCV9_9BIFI</name>
<keyword evidence="3" id="KW-0238">DNA-binding</keyword>
<dbReference type="PANTHER" id="PTHR30419">
    <property type="entry name" value="HTH-TYPE TRANSCRIPTIONAL REGULATOR YBHD"/>
    <property type="match status" value="1"/>
</dbReference>
<evidence type="ECO:0000313" key="6">
    <source>
        <dbReference type="EMBL" id="OZG69258.1"/>
    </source>
</evidence>
<dbReference type="FunFam" id="1.10.10.10:FF:000001">
    <property type="entry name" value="LysR family transcriptional regulator"/>
    <property type="match status" value="1"/>
</dbReference>
<dbReference type="AlphaFoldDB" id="A0A261GCV9"/>
<dbReference type="PANTHER" id="PTHR30419:SF8">
    <property type="entry name" value="NITROGEN ASSIMILATION TRANSCRIPTIONAL ACTIVATOR-RELATED"/>
    <property type="match status" value="1"/>
</dbReference>
<dbReference type="PROSITE" id="PS50931">
    <property type="entry name" value="HTH_LYSR"/>
    <property type="match status" value="1"/>
</dbReference>
<dbReference type="InterPro" id="IPR050950">
    <property type="entry name" value="HTH-type_LysR_regulators"/>
</dbReference>
<dbReference type="OrthoDB" id="3181812at2"/>
<dbReference type="PRINTS" id="PR00039">
    <property type="entry name" value="HTHLYSR"/>
</dbReference>
<dbReference type="RefSeq" id="WP_094636277.1">
    <property type="nucleotide sequence ID" value="NZ_CP062938.1"/>
</dbReference>
<keyword evidence="9" id="KW-1185">Reference proteome</keyword>
<dbReference type="Pfam" id="PF03466">
    <property type="entry name" value="LysR_substrate"/>
    <property type="match status" value="1"/>
</dbReference>
<evidence type="ECO:0000313" key="8">
    <source>
        <dbReference type="Proteomes" id="UP000216057"/>
    </source>
</evidence>
<dbReference type="GO" id="GO:0003700">
    <property type="term" value="F:DNA-binding transcription factor activity"/>
    <property type="evidence" value="ECO:0007669"/>
    <property type="project" value="InterPro"/>
</dbReference>
<dbReference type="InterPro" id="IPR000847">
    <property type="entry name" value="LysR_HTH_N"/>
</dbReference>
<sequence length="304" mass="32809">MEIRALRYFVTIVQEEGITAAADALHVSQPTLSRQIKDLEGELGAKLFTRGNRGRALELTREGRMLYRRACEIIALADKAETEIATSETVEGDLHISAAQTCSMRIVAKALAALCERHPGVVVHLQDAYSDDIIDRLNNGLTDFGLLVQPVDMSGFDYLDIPGLDPLGVVVREDHPLAGRASVDVGELKDIRAIVPKGSISRNDALVQSRRLTDGLLVVGTMNLAHNAGYLVREGFGAMICPASVAETGEGSGLSFVPVSPEHVVRVSLAWKKNQPLSRQAEVFLSLLRDVIDGESSGDADDTV</sequence>
<dbReference type="InterPro" id="IPR036388">
    <property type="entry name" value="WH-like_DNA-bd_sf"/>
</dbReference>
<evidence type="ECO:0000256" key="4">
    <source>
        <dbReference type="ARBA" id="ARBA00023163"/>
    </source>
</evidence>
<dbReference type="Proteomes" id="UP000216057">
    <property type="component" value="Unassembled WGS sequence"/>
</dbReference>
<dbReference type="SUPFAM" id="SSF46785">
    <property type="entry name" value="Winged helix' DNA-binding domain"/>
    <property type="match status" value="1"/>
</dbReference>
<dbReference type="KEGG" id="beu:BE0216_01250"/>
<evidence type="ECO:0000256" key="3">
    <source>
        <dbReference type="ARBA" id="ARBA00023125"/>
    </source>
</evidence>
<organism evidence="6 8">
    <name type="scientific">Bifidobacterium eulemuris</name>
    <dbReference type="NCBI Taxonomy" id="1765219"/>
    <lineage>
        <taxon>Bacteria</taxon>
        <taxon>Bacillati</taxon>
        <taxon>Actinomycetota</taxon>
        <taxon>Actinomycetes</taxon>
        <taxon>Bifidobacteriales</taxon>
        <taxon>Bifidobacteriaceae</taxon>
        <taxon>Bifidobacterium</taxon>
    </lineage>
</organism>
<reference evidence="6 8" key="1">
    <citation type="journal article" date="2017" name="BMC Genomics">
        <title>Comparative genomic and phylogenomic analyses of the Bifidobacteriaceae family.</title>
        <authorList>
            <person name="Lugli G.A."/>
            <person name="Milani C."/>
            <person name="Turroni F."/>
            <person name="Duranti S."/>
            <person name="Mancabelli L."/>
            <person name="Mangifesta M."/>
            <person name="Ferrario C."/>
            <person name="Modesto M."/>
            <person name="Mattarelli P."/>
            <person name="Jiri K."/>
            <person name="van Sinderen D."/>
            <person name="Ventura M."/>
        </authorList>
    </citation>
    <scope>NUCLEOTIDE SEQUENCE [LARGE SCALE GENOMIC DNA]</scope>
    <source>
        <strain evidence="6 8">DSM 100216</strain>
    </source>
</reference>
<keyword evidence="4" id="KW-0804">Transcription</keyword>
<evidence type="ECO:0000259" key="5">
    <source>
        <dbReference type="PROSITE" id="PS50931"/>
    </source>
</evidence>
<dbReference type="EMBL" id="MWWZ01000004">
    <property type="protein sequence ID" value="OZG69258.1"/>
    <property type="molecule type" value="Genomic_DNA"/>
</dbReference>
<dbReference type="GO" id="GO:0003677">
    <property type="term" value="F:DNA binding"/>
    <property type="evidence" value="ECO:0007669"/>
    <property type="project" value="UniProtKB-KW"/>
</dbReference>
<evidence type="ECO:0000256" key="2">
    <source>
        <dbReference type="ARBA" id="ARBA00023015"/>
    </source>
</evidence>
<keyword evidence="2" id="KW-0805">Transcription regulation</keyword>
<dbReference type="EMBL" id="CP062938">
    <property type="protein sequence ID" value="QOL31236.1"/>
    <property type="molecule type" value="Genomic_DNA"/>
</dbReference>
<evidence type="ECO:0000313" key="9">
    <source>
        <dbReference type="Proteomes" id="UP000593943"/>
    </source>
</evidence>
<accession>A0A261GCV9</accession>
<reference evidence="7 9" key="2">
    <citation type="submission" date="2020-10" db="EMBL/GenBank/DDBJ databases">
        <title>Genome sequencing of Bifidobacterium eulemuris_DSMZ_100216.</title>
        <authorList>
            <person name="Kim J."/>
        </authorList>
    </citation>
    <scope>NUCLEOTIDE SEQUENCE [LARGE SCALE GENOMIC DNA]</scope>
    <source>
        <strain evidence="7 9">DSM 100216</strain>
    </source>
</reference>
<dbReference type="SUPFAM" id="SSF53850">
    <property type="entry name" value="Periplasmic binding protein-like II"/>
    <property type="match status" value="1"/>
</dbReference>
<dbReference type="Proteomes" id="UP000593943">
    <property type="component" value="Chromosome"/>
</dbReference>